<dbReference type="AlphaFoldDB" id="A0A0G1UAF2"/>
<evidence type="ECO:0000256" key="4">
    <source>
        <dbReference type="PROSITE-ProRule" id="PRU00520"/>
    </source>
</evidence>
<evidence type="ECO:0000313" key="8">
    <source>
        <dbReference type="Proteomes" id="UP000034956"/>
    </source>
</evidence>
<dbReference type="PANTHER" id="PTHR47268">
    <property type="entry name" value="ACYLPHOSPHATASE"/>
    <property type="match status" value="1"/>
</dbReference>
<evidence type="ECO:0000256" key="2">
    <source>
        <dbReference type="ARBA" id="ARBA00012150"/>
    </source>
</evidence>
<accession>A0A0G1UAF2</accession>
<evidence type="ECO:0000256" key="3">
    <source>
        <dbReference type="ARBA" id="ARBA00047645"/>
    </source>
</evidence>
<reference evidence="7 8" key="1">
    <citation type="journal article" date="2015" name="Nature">
        <title>rRNA introns, odd ribosomes, and small enigmatic genomes across a large radiation of phyla.</title>
        <authorList>
            <person name="Brown C.T."/>
            <person name="Hug L.A."/>
            <person name="Thomas B.C."/>
            <person name="Sharon I."/>
            <person name="Castelle C.J."/>
            <person name="Singh A."/>
            <person name="Wilkins M.J."/>
            <person name="Williams K.H."/>
            <person name="Banfield J.F."/>
        </authorList>
    </citation>
    <scope>NUCLEOTIDE SEQUENCE [LARGE SCALE GENOMIC DNA]</scope>
</reference>
<dbReference type="InterPro" id="IPR036046">
    <property type="entry name" value="Acylphosphatase-like_dom_sf"/>
</dbReference>
<protein>
    <recommendedName>
        <fullName evidence="2 4">acylphosphatase</fullName>
        <ecNumber evidence="2 4">3.6.1.7</ecNumber>
    </recommendedName>
</protein>
<gene>
    <name evidence="7" type="ORF">UY23_C0004G0044</name>
</gene>
<organism evidence="7 8">
    <name type="scientific">Candidatus Jorgensenbacteria bacterium GW2011_GWA1_48_11</name>
    <dbReference type="NCBI Taxonomy" id="1618660"/>
    <lineage>
        <taxon>Bacteria</taxon>
        <taxon>Candidatus Joergenseniibacteriota</taxon>
    </lineage>
</organism>
<sequence>MILAKIRVSGAVQGVFFRESAMSEARQLGLNGFARNEADSSVYLEAEGGEENVRKFVDWCRKGPPMAKVENIDTELSDSLVYYKNFEMA</sequence>
<comment type="similarity">
    <text evidence="1 5">Belongs to the acylphosphatase family.</text>
</comment>
<dbReference type="InterPro" id="IPR020456">
    <property type="entry name" value="Acylphosphatase"/>
</dbReference>
<evidence type="ECO:0000313" key="7">
    <source>
        <dbReference type="EMBL" id="KKU91099.1"/>
    </source>
</evidence>
<dbReference type="PROSITE" id="PS00150">
    <property type="entry name" value="ACYLPHOSPHATASE_1"/>
    <property type="match status" value="1"/>
</dbReference>
<feature type="domain" description="Acylphosphatase-like" evidence="6">
    <location>
        <begin position="3"/>
        <end position="89"/>
    </location>
</feature>
<dbReference type="PROSITE" id="PS51160">
    <property type="entry name" value="ACYLPHOSPHATASE_3"/>
    <property type="match status" value="1"/>
</dbReference>
<dbReference type="PANTHER" id="PTHR47268:SF4">
    <property type="entry name" value="ACYLPHOSPHATASE"/>
    <property type="match status" value="1"/>
</dbReference>
<dbReference type="EMBL" id="LCPF01000004">
    <property type="protein sequence ID" value="KKU91099.1"/>
    <property type="molecule type" value="Genomic_DNA"/>
</dbReference>
<dbReference type="SUPFAM" id="SSF54975">
    <property type="entry name" value="Acylphosphatase/BLUF domain-like"/>
    <property type="match status" value="1"/>
</dbReference>
<dbReference type="GO" id="GO:0003998">
    <property type="term" value="F:acylphosphatase activity"/>
    <property type="evidence" value="ECO:0007669"/>
    <property type="project" value="UniProtKB-EC"/>
</dbReference>
<comment type="catalytic activity">
    <reaction evidence="3 4">
        <text>an acyl phosphate + H2O = a carboxylate + phosphate + H(+)</text>
        <dbReference type="Rhea" id="RHEA:14965"/>
        <dbReference type="ChEBI" id="CHEBI:15377"/>
        <dbReference type="ChEBI" id="CHEBI:15378"/>
        <dbReference type="ChEBI" id="CHEBI:29067"/>
        <dbReference type="ChEBI" id="CHEBI:43474"/>
        <dbReference type="ChEBI" id="CHEBI:59918"/>
        <dbReference type="EC" id="3.6.1.7"/>
    </reaction>
</comment>
<comment type="caution">
    <text evidence="7">The sequence shown here is derived from an EMBL/GenBank/DDBJ whole genome shotgun (WGS) entry which is preliminary data.</text>
</comment>
<dbReference type="InterPro" id="IPR001792">
    <property type="entry name" value="Acylphosphatase-like_dom"/>
</dbReference>
<evidence type="ECO:0000259" key="6">
    <source>
        <dbReference type="PROSITE" id="PS51160"/>
    </source>
</evidence>
<dbReference type="Gene3D" id="3.30.70.100">
    <property type="match status" value="1"/>
</dbReference>
<feature type="active site" evidence="4">
    <location>
        <position position="36"/>
    </location>
</feature>
<dbReference type="EC" id="3.6.1.7" evidence="2 4"/>
<dbReference type="Pfam" id="PF00708">
    <property type="entry name" value="Acylphosphatase"/>
    <property type="match status" value="1"/>
</dbReference>
<name>A0A0G1UAF2_9BACT</name>
<keyword evidence="4" id="KW-0378">Hydrolase</keyword>
<evidence type="ECO:0000256" key="1">
    <source>
        <dbReference type="ARBA" id="ARBA00005614"/>
    </source>
</evidence>
<dbReference type="Proteomes" id="UP000034956">
    <property type="component" value="Unassembled WGS sequence"/>
</dbReference>
<evidence type="ECO:0000256" key="5">
    <source>
        <dbReference type="RuleBase" id="RU004168"/>
    </source>
</evidence>
<dbReference type="InterPro" id="IPR017968">
    <property type="entry name" value="Acylphosphatase_CS"/>
</dbReference>
<proteinExistence type="inferred from homology"/>
<feature type="active site" evidence="4">
    <location>
        <position position="18"/>
    </location>
</feature>